<evidence type="ECO:0000313" key="1">
    <source>
        <dbReference type="EMBL" id="CAF1457079.1"/>
    </source>
</evidence>
<dbReference type="Proteomes" id="UP000663874">
    <property type="component" value="Unassembled WGS sequence"/>
</dbReference>
<reference evidence="2" key="1">
    <citation type="submission" date="2021-02" db="EMBL/GenBank/DDBJ databases">
        <authorList>
            <person name="Nowell W R."/>
        </authorList>
    </citation>
    <scope>NUCLEOTIDE SEQUENCE</scope>
</reference>
<name>A0A819K7G4_9BILA</name>
<proteinExistence type="predicted"/>
<gene>
    <name evidence="2" type="ORF">FNK824_LOCUS22885</name>
    <name evidence="1" type="ORF">SEV965_LOCUS33978</name>
</gene>
<dbReference type="Proteomes" id="UP000663889">
    <property type="component" value="Unassembled WGS sequence"/>
</dbReference>
<evidence type="ECO:0000313" key="2">
    <source>
        <dbReference type="EMBL" id="CAF3944915.1"/>
    </source>
</evidence>
<dbReference type="AlphaFoldDB" id="A0A819K7G4"/>
<dbReference type="EMBL" id="CAJNOU010004851">
    <property type="protein sequence ID" value="CAF1457079.1"/>
    <property type="molecule type" value="Genomic_DNA"/>
</dbReference>
<dbReference type="EMBL" id="CAJOBE010004730">
    <property type="protein sequence ID" value="CAF3944915.1"/>
    <property type="molecule type" value="Genomic_DNA"/>
</dbReference>
<protein>
    <submittedName>
        <fullName evidence="2">Uncharacterized protein</fullName>
    </submittedName>
</protein>
<comment type="caution">
    <text evidence="2">The sequence shown here is derived from an EMBL/GenBank/DDBJ whole genome shotgun (WGS) entry which is preliminary data.</text>
</comment>
<organism evidence="2 3">
    <name type="scientific">Rotaria sordida</name>
    <dbReference type="NCBI Taxonomy" id="392033"/>
    <lineage>
        <taxon>Eukaryota</taxon>
        <taxon>Metazoa</taxon>
        <taxon>Spiralia</taxon>
        <taxon>Gnathifera</taxon>
        <taxon>Rotifera</taxon>
        <taxon>Eurotatoria</taxon>
        <taxon>Bdelloidea</taxon>
        <taxon>Philodinida</taxon>
        <taxon>Philodinidae</taxon>
        <taxon>Rotaria</taxon>
    </lineage>
</organism>
<sequence length="165" mass="19026">MPLIIPNSFSLFEEEAMSLDLDSIVNTDPVVTVGSRRYDIIYTSVYYNVPHLYTLEYNGNEKALARLRKILALHPDSDETAAIFITKHKEPVDEESVKEYAMQVGSDYYNYYSEEQRETDQTTIHFHLLEGKIPESYGSLDDDSVDRIPPHQLIAELLLLVQPWI</sequence>
<evidence type="ECO:0000313" key="3">
    <source>
        <dbReference type="Proteomes" id="UP000663874"/>
    </source>
</evidence>
<accession>A0A819K7G4</accession>